<keyword evidence="2" id="KW-1185">Reference proteome</keyword>
<evidence type="ECO:0000313" key="2">
    <source>
        <dbReference type="Proteomes" id="UP001218188"/>
    </source>
</evidence>
<comment type="caution">
    <text evidence="1">The sequence shown here is derived from an EMBL/GenBank/DDBJ whole genome shotgun (WGS) entry which is preliminary data.</text>
</comment>
<name>A0AAD6TA33_9AGAR</name>
<protein>
    <submittedName>
        <fullName evidence="1">Uncharacterized protein</fullName>
    </submittedName>
</protein>
<sequence>MVLLMWLLPNQDLRRTMILAKAVFGLIRVLLAPLIRVIYSRNTYPKLWHSTHIHHAYPLSPPVLVPLPIFALQHISSPTFPRLLLLLLFAPLSPSRRRVAEPTLSWYCLGNVKVAQHVLAQVSCTTSDPTITLSRILPGIIRVASASSVLDQPPPPSLRDILGAYKSNGDGDRDMLLAMLNAKTAEDQRLASLAALHRTMLEFYQSSPPLSPLNAAHRHTLVHPSPTCALKALNLNIAANACGLRARRRYLILLAGASPYTTHIRNYHHPPTLLQEATPPTIRLAPGGR</sequence>
<gene>
    <name evidence="1" type="ORF">C8F04DRAFT_1390555</name>
</gene>
<dbReference type="EMBL" id="JARJCM010000012">
    <property type="protein sequence ID" value="KAJ7042586.1"/>
    <property type="molecule type" value="Genomic_DNA"/>
</dbReference>
<dbReference type="Proteomes" id="UP001218188">
    <property type="component" value="Unassembled WGS sequence"/>
</dbReference>
<proteinExistence type="predicted"/>
<organism evidence="1 2">
    <name type="scientific">Mycena alexandri</name>
    <dbReference type="NCBI Taxonomy" id="1745969"/>
    <lineage>
        <taxon>Eukaryota</taxon>
        <taxon>Fungi</taxon>
        <taxon>Dikarya</taxon>
        <taxon>Basidiomycota</taxon>
        <taxon>Agaricomycotina</taxon>
        <taxon>Agaricomycetes</taxon>
        <taxon>Agaricomycetidae</taxon>
        <taxon>Agaricales</taxon>
        <taxon>Marasmiineae</taxon>
        <taxon>Mycenaceae</taxon>
        <taxon>Mycena</taxon>
    </lineage>
</organism>
<reference evidence="1" key="1">
    <citation type="submission" date="2023-03" db="EMBL/GenBank/DDBJ databases">
        <title>Massive genome expansion in bonnet fungi (Mycena s.s.) driven by repeated elements and novel gene families across ecological guilds.</title>
        <authorList>
            <consortium name="Lawrence Berkeley National Laboratory"/>
            <person name="Harder C.B."/>
            <person name="Miyauchi S."/>
            <person name="Viragh M."/>
            <person name="Kuo A."/>
            <person name="Thoen E."/>
            <person name="Andreopoulos B."/>
            <person name="Lu D."/>
            <person name="Skrede I."/>
            <person name="Drula E."/>
            <person name="Henrissat B."/>
            <person name="Morin E."/>
            <person name="Kohler A."/>
            <person name="Barry K."/>
            <person name="LaButti K."/>
            <person name="Morin E."/>
            <person name="Salamov A."/>
            <person name="Lipzen A."/>
            <person name="Mereny Z."/>
            <person name="Hegedus B."/>
            <person name="Baldrian P."/>
            <person name="Stursova M."/>
            <person name="Weitz H."/>
            <person name="Taylor A."/>
            <person name="Grigoriev I.V."/>
            <person name="Nagy L.G."/>
            <person name="Martin F."/>
            <person name="Kauserud H."/>
        </authorList>
    </citation>
    <scope>NUCLEOTIDE SEQUENCE</scope>
    <source>
        <strain evidence="1">CBHHK200</strain>
    </source>
</reference>
<dbReference type="AlphaFoldDB" id="A0AAD6TA33"/>
<evidence type="ECO:0000313" key="1">
    <source>
        <dbReference type="EMBL" id="KAJ7042586.1"/>
    </source>
</evidence>
<accession>A0AAD6TA33</accession>